<dbReference type="EMBL" id="CT868263">
    <property type="protein sequence ID" value="CAK77288.1"/>
    <property type="molecule type" value="Genomic_DNA"/>
</dbReference>
<sequence>MENKLSYLNLLYEMSRVYFIIRSFKQREELKKSHQIGIKLNLAQSKIIVDSNQNCDWTNRLSATVSHLNDEDADLLSLSYNPKDHNHLQIPNEIELENDFYESNKIS</sequence>
<dbReference type="InParanoid" id="A0D2M1"/>
<dbReference type="GeneID" id="5030469"/>
<dbReference type="HOGENOM" id="CLU_2215066_0_0_1"/>
<dbReference type="RefSeq" id="XP_001444685.1">
    <property type="nucleotide sequence ID" value="XM_001444648.1"/>
</dbReference>
<gene>
    <name evidence="1" type="ORF">GSPATT00012796001</name>
</gene>
<dbReference type="Proteomes" id="UP000000600">
    <property type="component" value="Unassembled WGS sequence"/>
</dbReference>
<accession>A0D2M1</accession>
<reference evidence="1 2" key="1">
    <citation type="journal article" date="2006" name="Nature">
        <title>Global trends of whole-genome duplications revealed by the ciliate Paramecium tetraurelia.</title>
        <authorList>
            <consortium name="Genoscope"/>
            <person name="Aury J.-M."/>
            <person name="Jaillon O."/>
            <person name="Duret L."/>
            <person name="Noel B."/>
            <person name="Jubin C."/>
            <person name="Porcel B.M."/>
            <person name="Segurens B."/>
            <person name="Daubin V."/>
            <person name="Anthouard V."/>
            <person name="Aiach N."/>
            <person name="Arnaiz O."/>
            <person name="Billaut A."/>
            <person name="Beisson J."/>
            <person name="Blanc I."/>
            <person name="Bouhouche K."/>
            <person name="Camara F."/>
            <person name="Duharcourt S."/>
            <person name="Guigo R."/>
            <person name="Gogendeau D."/>
            <person name="Katinka M."/>
            <person name="Keller A.-M."/>
            <person name="Kissmehl R."/>
            <person name="Klotz C."/>
            <person name="Koll F."/>
            <person name="Le Moue A."/>
            <person name="Lepere C."/>
            <person name="Malinsky S."/>
            <person name="Nowacki M."/>
            <person name="Nowak J.K."/>
            <person name="Plattner H."/>
            <person name="Poulain J."/>
            <person name="Ruiz F."/>
            <person name="Serrano V."/>
            <person name="Zagulski M."/>
            <person name="Dessen P."/>
            <person name="Betermier M."/>
            <person name="Weissenbach J."/>
            <person name="Scarpelli C."/>
            <person name="Schachter V."/>
            <person name="Sperling L."/>
            <person name="Meyer E."/>
            <person name="Cohen J."/>
            <person name="Wincker P."/>
        </authorList>
    </citation>
    <scope>NUCLEOTIDE SEQUENCE [LARGE SCALE GENOMIC DNA]</scope>
    <source>
        <strain evidence="1 2">Stock d4-2</strain>
    </source>
</reference>
<organism evidence="1 2">
    <name type="scientific">Paramecium tetraurelia</name>
    <dbReference type="NCBI Taxonomy" id="5888"/>
    <lineage>
        <taxon>Eukaryota</taxon>
        <taxon>Sar</taxon>
        <taxon>Alveolata</taxon>
        <taxon>Ciliophora</taxon>
        <taxon>Intramacronucleata</taxon>
        <taxon>Oligohymenophorea</taxon>
        <taxon>Peniculida</taxon>
        <taxon>Parameciidae</taxon>
        <taxon>Paramecium</taxon>
    </lineage>
</organism>
<protein>
    <submittedName>
        <fullName evidence="1">Uncharacterized protein</fullName>
    </submittedName>
</protein>
<dbReference type="KEGG" id="ptm:GSPATT00012796001"/>
<proteinExistence type="predicted"/>
<dbReference type="AlphaFoldDB" id="A0D2M1"/>
<name>A0D2M1_PARTE</name>
<evidence type="ECO:0000313" key="1">
    <source>
        <dbReference type="EMBL" id="CAK77288.1"/>
    </source>
</evidence>
<keyword evidence="2" id="KW-1185">Reference proteome</keyword>
<evidence type="ECO:0000313" key="2">
    <source>
        <dbReference type="Proteomes" id="UP000000600"/>
    </source>
</evidence>